<evidence type="ECO:0000256" key="6">
    <source>
        <dbReference type="ARBA" id="ARBA00023136"/>
    </source>
</evidence>
<feature type="transmembrane region" description="Helical" evidence="8">
    <location>
        <begin position="147"/>
        <end position="169"/>
    </location>
</feature>
<evidence type="ECO:0000256" key="2">
    <source>
        <dbReference type="ARBA" id="ARBA00022475"/>
    </source>
</evidence>
<dbReference type="GO" id="GO:0042158">
    <property type="term" value="P:lipoprotein biosynthetic process"/>
    <property type="evidence" value="ECO:0007669"/>
    <property type="project" value="UniProtKB-UniRule"/>
</dbReference>
<feature type="transmembrane region" description="Helical" evidence="8">
    <location>
        <begin position="20"/>
        <end position="37"/>
    </location>
</feature>
<proteinExistence type="inferred from homology"/>
<dbReference type="GO" id="GO:0005886">
    <property type="term" value="C:plasma membrane"/>
    <property type="evidence" value="ECO:0007669"/>
    <property type="project" value="UniProtKB-SubCell"/>
</dbReference>
<gene>
    <name evidence="8 10" type="primary">lnt</name>
    <name evidence="10" type="ORF">LJ207_06390</name>
</gene>
<evidence type="ECO:0000313" key="10">
    <source>
        <dbReference type="EMBL" id="MCC3144946.1"/>
    </source>
</evidence>
<evidence type="ECO:0000256" key="8">
    <source>
        <dbReference type="HAMAP-Rule" id="MF_01148"/>
    </source>
</evidence>
<protein>
    <recommendedName>
        <fullName evidence="8">Apolipoprotein N-acyltransferase</fullName>
        <shortName evidence="8">ALP N-acyltransferase</shortName>
        <ecNumber evidence="8">2.3.1.269</ecNumber>
    </recommendedName>
</protein>
<evidence type="ECO:0000256" key="1">
    <source>
        <dbReference type="ARBA" id="ARBA00004651"/>
    </source>
</evidence>
<evidence type="ECO:0000256" key="7">
    <source>
        <dbReference type="ARBA" id="ARBA00023315"/>
    </source>
</evidence>
<comment type="subcellular location">
    <subcellularLocation>
        <location evidence="1 8">Cell membrane</location>
        <topology evidence="1 8">Multi-pass membrane protein</topology>
    </subcellularLocation>
</comment>
<dbReference type="InterPro" id="IPR045378">
    <property type="entry name" value="LNT_N"/>
</dbReference>
<dbReference type="RefSeq" id="WP_229345280.1">
    <property type="nucleotide sequence ID" value="NZ_JAJFAT010000007.1"/>
</dbReference>
<evidence type="ECO:0000259" key="9">
    <source>
        <dbReference type="PROSITE" id="PS50263"/>
    </source>
</evidence>
<dbReference type="InterPro" id="IPR003010">
    <property type="entry name" value="C-N_Hydrolase"/>
</dbReference>
<organism evidence="10 11">
    <name type="scientific">Halanaerobium polyolivorans</name>
    <dbReference type="NCBI Taxonomy" id="2886943"/>
    <lineage>
        <taxon>Bacteria</taxon>
        <taxon>Bacillati</taxon>
        <taxon>Bacillota</taxon>
        <taxon>Clostridia</taxon>
        <taxon>Halanaerobiales</taxon>
        <taxon>Halanaerobiaceae</taxon>
        <taxon>Halanaerobium</taxon>
    </lineage>
</organism>
<comment type="caution">
    <text evidence="10">The sequence shown here is derived from an EMBL/GenBank/DDBJ whole genome shotgun (WGS) entry which is preliminary data.</text>
</comment>
<name>A0AAW4X049_9FIRM</name>
<feature type="domain" description="CN hydrolase" evidence="9">
    <location>
        <begin position="214"/>
        <end position="451"/>
    </location>
</feature>
<keyword evidence="7 8" id="KW-0012">Acyltransferase</keyword>
<keyword evidence="6 8" id="KW-0472">Membrane</keyword>
<feature type="transmembrane region" description="Helical" evidence="8">
    <location>
        <begin position="44"/>
        <end position="64"/>
    </location>
</feature>
<dbReference type="GO" id="GO:0016410">
    <property type="term" value="F:N-acyltransferase activity"/>
    <property type="evidence" value="ECO:0007669"/>
    <property type="project" value="UniProtKB-UniRule"/>
</dbReference>
<dbReference type="Pfam" id="PF20154">
    <property type="entry name" value="LNT_N"/>
    <property type="match status" value="1"/>
</dbReference>
<feature type="transmembrane region" description="Helical" evidence="8">
    <location>
        <begin position="76"/>
        <end position="97"/>
    </location>
</feature>
<keyword evidence="5 8" id="KW-1133">Transmembrane helix</keyword>
<feature type="transmembrane region" description="Helical" evidence="8">
    <location>
        <begin position="181"/>
        <end position="197"/>
    </location>
</feature>
<comment type="pathway">
    <text evidence="8">Protein modification; lipoprotein biosynthesis (N-acyl transfer).</text>
</comment>
<accession>A0AAW4X049</accession>
<dbReference type="Gene3D" id="3.60.110.10">
    <property type="entry name" value="Carbon-nitrogen hydrolase"/>
    <property type="match status" value="1"/>
</dbReference>
<dbReference type="PROSITE" id="PS50263">
    <property type="entry name" value="CN_HYDROLASE"/>
    <property type="match status" value="1"/>
</dbReference>
<feature type="transmembrane region" description="Helical" evidence="8">
    <location>
        <begin position="459"/>
        <end position="480"/>
    </location>
</feature>
<comment type="function">
    <text evidence="8">Catalyzes the phospholipid dependent N-acylation of the N-terminal cysteine of apolipoprotein, the last step in lipoprotein maturation.</text>
</comment>
<dbReference type="NCBIfam" id="TIGR00546">
    <property type="entry name" value="lnt"/>
    <property type="match status" value="1"/>
</dbReference>
<dbReference type="EC" id="2.3.1.269" evidence="8"/>
<comment type="similarity">
    <text evidence="8">Belongs to the CN hydrolase family. Apolipoprotein N-acyltransferase subfamily.</text>
</comment>
<dbReference type="EMBL" id="JAJFAT010000007">
    <property type="protein sequence ID" value="MCC3144946.1"/>
    <property type="molecule type" value="Genomic_DNA"/>
</dbReference>
<dbReference type="Pfam" id="PF00795">
    <property type="entry name" value="CN_hydrolase"/>
    <property type="match status" value="1"/>
</dbReference>
<dbReference type="InterPro" id="IPR036526">
    <property type="entry name" value="C-N_Hydrolase_sf"/>
</dbReference>
<evidence type="ECO:0000256" key="3">
    <source>
        <dbReference type="ARBA" id="ARBA00022679"/>
    </source>
</evidence>
<dbReference type="SUPFAM" id="SSF56317">
    <property type="entry name" value="Carbon-nitrogen hydrolase"/>
    <property type="match status" value="1"/>
</dbReference>
<evidence type="ECO:0000256" key="4">
    <source>
        <dbReference type="ARBA" id="ARBA00022692"/>
    </source>
</evidence>
<dbReference type="InterPro" id="IPR004563">
    <property type="entry name" value="Apolipo_AcylTrfase"/>
</dbReference>
<sequence length="505" mass="58307">MNYLFIIISALLLNTAKYFPNLYLLTWLGFIPLLFAFDNERSKLFFKGWLFGFVYLTAAANFLINPLRLYTGLNIIIISLLLLILFAVLGLIFGLFFKAYFYIFSGEINPFYFALGWLVFAFLRYRLLNFFPIGYLVTTQAEFSTFIQLADLGGIWLLTFVLVFLSAFLYKLIFKGGLKELAFLFLVVLLIFGYGQFRLRQFDNFSEEIQLTTVITNLTQSEKWQAENSTAETDFLLEAADYSAQSRLVITPESSLNFDFAQDNRGRELLNAVEEEFETPVQLGSLAGHSDYEKRLNSSFLISAEGEIVDRYNKNRLVYFGEKFPMQNILNSITPYQFSSLGAGDEIRIFSEAELSWQTLICSEVLYTDLLYSDMDRVDFLVNQSNEAWFDNSTVLKNMMWSSAVLRAVESRRPLVKAGNLAYSGKVEASGLYQKTELNSNYHNLNITLSEQNSFYSSYYILFEILLYLLTGLFIILLLLKRFFGIDPFQKRKIIFKKNRDFGSL</sequence>
<dbReference type="AlphaFoldDB" id="A0AAW4X049"/>
<keyword evidence="3 8" id="KW-0808">Transferase</keyword>
<comment type="catalytic activity">
    <reaction evidence="8">
        <text>N-terminal S-1,2-diacyl-sn-glyceryl-L-cysteinyl-[lipoprotein] + a glycerophospholipid = N-acyl-S-1,2-diacyl-sn-glyceryl-L-cysteinyl-[lipoprotein] + a 2-acyl-sn-glycero-3-phospholipid + H(+)</text>
        <dbReference type="Rhea" id="RHEA:48228"/>
        <dbReference type="Rhea" id="RHEA-COMP:14681"/>
        <dbReference type="Rhea" id="RHEA-COMP:14684"/>
        <dbReference type="ChEBI" id="CHEBI:15378"/>
        <dbReference type="ChEBI" id="CHEBI:136912"/>
        <dbReference type="ChEBI" id="CHEBI:140656"/>
        <dbReference type="ChEBI" id="CHEBI:140657"/>
        <dbReference type="ChEBI" id="CHEBI:140660"/>
        <dbReference type="EC" id="2.3.1.269"/>
    </reaction>
</comment>
<keyword evidence="4 8" id="KW-0812">Transmembrane</keyword>
<dbReference type="PANTHER" id="PTHR38686">
    <property type="entry name" value="APOLIPOPROTEIN N-ACYLTRANSFERASE"/>
    <property type="match status" value="1"/>
</dbReference>
<evidence type="ECO:0000313" key="11">
    <source>
        <dbReference type="Proteomes" id="UP001199296"/>
    </source>
</evidence>
<dbReference type="Proteomes" id="UP001199296">
    <property type="component" value="Unassembled WGS sequence"/>
</dbReference>
<dbReference type="PANTHER" id="PTHR38686:SF1">
    <property type="entry name" value="APOLIPOPROTEIN N-ACYLTRANSFERASE"/>
    <property type="match status" value="1"/>
</dbReference>
<keyword evidence="2 8" id="KW-1003">Cell membrane</keyword>
<dbReference type="HAMAP" id="MF_01148">
    <property type="entry name" value="Lnt"/>
    <property type="match status" value="1"/>
</dbReference>
<feature type="transmembrane region" description="Helical" evidence="8">
    <location>
        <begin position="109"/>
        <end position="127"/>
    </location>
</feature>
<evidence type="ECO:0000256" key="5">
    <source>
        <dbReference type="ARBA" id="ARBA00022989"/>
    </source>
</evidence>
<keyword evidence="11" id="KW-1185">Reference proteome</keyword>
<reference evidence="10 11" key="1">
    <citation type="submission" date="2021-10" db="EMBL/GenBank/DDBJ databases">
        <authorList>
            <person name="Grouzdev D.S."/>
            <person name="Pantiukh K.S."/>
            <person name="Krutkina M.S."/>
        </authorList>
    </citation>
    <scope>NUCLEOTIDE SEQUENCE [LARGE SCALE GENOMIC DNA]</scope>
    <source>
        <strain evidence="10 11">Z-7514</strain>
    </source>
</reference>